<dbReference type="PANTHER" id="PTHR20963:SF8">
    <property type="entry name" value="MULTIPLE INOSITOL POLYPHOSPHATE PHOSPHATASE 1"/>
    <property type="match status" value="1"/>
</dbReference>
<dbReference type="EC" id="3.1.3.80" evidence="3"/>
<evidence type="ECO:0000313" key="15">
    <source>
        <dbReference type="EMBL" id="KXZ41450.1"/>
    </source>
</evidence>
<comment type="subcellular location">
    <subcellularLocation>
        <location evidence="1">Membrane</location>
    </subcellularLocation>
</comment>
<protein>
    <recommendedName>
        <fullName evidence="5">Multiple inositol polyphosphate phosphatase 1</fullName>
        <ecNumber evidence="4">3.1.3.62</ecNumber>
        <ecNumber evidence="3">3.1.3.80</ecNumber>
    </recommendedName>
    <alternativeName>
        <fullName evidence="9">2,3-bisphosphoglycerate 3-phosphatase</fullName>
    </alternativeName>
</protein>
<dbReference type="SUPFAM" id="SSF53254">
    <property type="entry name" value="Phosphoglycerate mutase-like"/>
    <property type="match status" value="1"/>
</dbReference>
<evidence type="ECO:0000256" key="12">
    <source>
        <dbReference type="ARBA" id="ARBA00043691"/>
    </source>
</evidence>
<dbReference type="GO" id="GO:0052745">
    <property type="term" value="F:inositol phosphate phosphatase activity"/>
    <property type="evidence" value="ECO:0007669"/>
    <property type="project" value="TreeGrafter"/>
</dbReference>
<dbReference type="OrthoDB" id="6509975at2759"/>
<evidence type="ECO:0000256" key="14">
    <source>
        <dbReference type="SAM" id="MobiDB-lite"/>
    </source>
</evidence>
<keyword evidence="6" id="KW-0732">Signal</keyword>
<evidence type="ECO:0000256" key="1">
    <source>
        <dbReference type="ARBA" id="ARBA00004370"/>
    </source>
</evidence>
<evidence type="ECO:0000256" key="8">
    <source>
        <dbReference type="ARBA" id="ARBA00023136"/>
    </source>
</evidence>
<dbReference type="GO" id="GO:0003993">
    <property type="term" value="F:acid phosphatase activity"/>
    <property type="evidence" value="ECO:0007669"/>
    <property type="project" value="TreeGrafter"/>
</dbReference>
<comment type="catalytic activity">
    <reaction evidence="10">
        <text>1D-myo-inositol 1,2,5,6-tetrakisphosphate + H2O = 1D-myo-inositol 1,2,6-trisphosphate + phosphate</text>
        <dbReference type="Rhea" id="RHEA:77119"/>
        <dbReference type="ChEBI" id="CHEBI:15377"/>
        <dbReference type="ChEBI" id="CHEBI:43474"/>
        <dbReference type="ChEBI" id="CHEBI:195535"/>
        <dbReference type="ChEBI" id="CHEBI:195537"/>
        <dbReference type="EC" id="3.1.3.62"/>
    </reaction>
    <physiologicalReaction direction="left-to-right" evidence="10">
        <dbReference type="Rhea" id="RHEA:77120"/>
    </physiologicalReaction>
</comment>
<name>A0A150FWN2_GONPE</name>
<comment type="caution">
    <text evidence="15">The sequence shown here is derived from an EMBL/GenBank/DDBJ whole genome shotgun (WGS) entry which is preliminary data.</text>
</comment>
<keyword evidence="7" id="KW-0378">Hydrolase</keyword>
<feature type="region of interest" description="Disordered" evidence="14">
    <location>
        <begin position="404"/>
        <end position="455"/>
    </location>
</feature>
<comment type="catalytic activity">
    <reaction evidence="11">
        <text>1D-myo-inositol 1,2,4,5,6-pentakisphosphate + H2O = 1D-myo-inositol 1,2,5,6-tetrakisphosphate + phosphate</text>
        <dbReference type="Rhea" id="RHEA:77115"/>
        <dbReference type="ChEBI" id="CHEBI:15377"/>
        <dbReference type="ChEBI" id="CHEBI:43474"/>
        <dbReference type="ChEBI" id="CHEBI:57798"/>
        <dbReference type="ChEBI" id="CHEBI:195535"/>
        <dbReference type="EC" id="3.1.3.62"/>
    </reaction>
    <physiologicalReaction direction="left-to-right" evidence="11">
        <dbReference type="Rhea" id="RHEA:77116"/>
    </physiologicalReaction>
</comment>
<dbReference type="GO" id="GO:0034417">
    <property type="term" value="F:bisphosphoglycerate 3-phosphatase activity"/>
    <property type="evidence" value="ECO:0007669"/>
    <property type="project" value="UniProtKB-EC"/>
</dbReference>
<dbReference type="EMBL" id="LSYV01000459">
    <property type="protein sequence ID" value="KXZ41450.1"/>
    <property type="molecule type" value="Genomic_DNA"/>
</dbReference>
<sequence length="554" mass="59630">MCIGPALSRGFDIRRHLGTKDARNTAQLPWLRNWTAPFEDVGLMGGELHPIGADELWGLAYRLRRRFPSLSGQDYLPKRFPVVSTQVARTAASASAFTSAFFPGVRSADPEDDSPAVNPAPPSSVAAEATVAAAQEATEEQWQQGRQEAALAVEAEQQRGRTLQGDSSAKLRPYDDLDETLREPSSIRRPQAVAISMAPKDADPLLRFFDVCPAYAQHDEFTERWMSGWMQGNWSRLTPALERKLGLVRPMSPCEVEALWQLCLLEAGVEGRVDGACSLFEQEDALLLEWVDDVHLLETQSYGAPINWQIAAPLLRDAAASLRAAAETRPGAAEGAPAARLLFAHCETLVPLASLLGLFRPPEPDPADASPQEVAAAVSATEAQRHLLAAESVEDLGVVLQGLKDLNGRDGSAPGSGSGSGRLRDEDLHACYKGRPPSPGDSPPPPPGWRPMFPNDDGRLFKGARIAPYGANMAIVLYRRREAAAAAGSGRPAHLVRLLYNEQVVAVPGCSTSVDGYPLDCDLERFLELLQDKTAPDALERWCGAGGGQAAAAS</sequence>
<dbReference type="PANTHER" id="PTHR20963">
    <property type="entry name" value="MULTIPLE INOSITOL POLYPHOSPHATE PHOSPHATASE-RELATED"/>
    <property type="match status" value="1"/>
</dbReference>
<evidence type="ECO:0000256" key="11">
    <source>
        <dbReference type="ARBA" id="ARBA00043671"/>
    </source>
</evidence>
<feature type="compositionally biased region" description="Pro residues" evidence="14">
    <location>
        <begin position="436"/>
        <end position="449"/>
    </location>
</feature>
<comment type="catalytic activity">
    <reaction evidence="12">
        <text>1D-myo-inositol hexakisphosphate + H2O = 1D-myo-inositol 1,2,4,5,6-pentakisphosphate + phosphate</text>
        <dbReference type="Rhea" id="RHEA:16989"/>
        <dbReference type="ChEBI" id="CHEBI:15377"/>
        <dbReference type="ChEBI" id="CHEBI:43474"/>
        <dbReference type="ChEBI" id="CHEBI:57798"/>
        <dbReference type="ChEBI" id="CHEBI:58130"/>
        <dbReference type="EC" id="3.1.3.62"/>
    </reaction>
    <physiologicalReaction direction="left-to-right" evidence="12">
        <dbReference type="Rhea" id="RHEA:16990"/>
    </physiologicalReaction>
</comment>
<evidence type="ECO:0000256" key="4">
    <source>
        <dbReference type="ARBA" id="ARBA00013040"/>
    </source>
</evidence>
<comment type="similarity">
    <text evidence="2">Belongs to the histidine acid phosphatase family. MINPP1 subfamily.</text>
</comment>
<dbReference type="Gene3D" id="3.40.50.1240">
    <property type="entry name" value="Phosphoglycerate mutase-like"/>
    <property type="match status" value="2"/>
</dbReference>
<accession>A0A150FWN2</accession>
<dbReference type="AlphaFoldDB" id="A0A150FWN2"/>
<gene>
    <name evidence="15" type="ORF">GPECTOR_462g371</name>
</gene>
<proteinExistence type="inferred from homology"/>
<dbReference type="Pfam" id="PF00328">
    <property type="entry name" value="His_Phos_2"/>
    <property type="match status" value="2"/>
</dbReference>
<evidence type="ECO:0000256" key="2">
    <source>
        <dbReference type="ARBA" id="ARBA00008422"/>
    </source>
</evidence>
<dbReference type="InterPro" id="IPR029033">
    <property type="entry name" value="His_PPase_superfam"/>
</dbReference>
<dbReference type="Proteomes" id="UP000075714">
    <property type="component" value="Unassembled WGS sequence"/>
</dbReference>
<keyword evidence="8" id="KW-0472">Membrane</keyword>
<dbReference type="GO" id="GO:0016020">
    <property type="term" value="C:membrane"/>
    <property type="evidence" value="ECO:0007669"/>
    <property type="project" value="UniProtKB-SubCell"/>
</dbReference>
<evidence type="ECO:0000313" key="16">
    <source>
        <dbReference type="Proteomes" id="UP000075714"/>
    </source>
</evidence>
<reference evidence="16" key="1">
    <citation type="journal article" date="2016" name="Nat. Commun.">
        <title>The Gonium pectorale genome demonstrates co-option of cell cycle regulation during the evolution of multicellularity.</title>
        <authorList>
            <person name="Hanschen E.R."/>
            <person name="Marriage T.N."/>
            <person name="Ferris P.J."/>
            <person name="Hamaji T."/>
            <person name="Toyoda A."/>
            <person name="Fujiyama A."/>
            <person name="Neme R."/>
            <person name="Noguchi H."/>
            <person name="Minakuchi Y."/>
            <person name="Suzuki M."/>
            <person name="Kawai-Toyooka H."/>
            <person name="Smith D.R."/>
            <person name="Sparks H."/>
            <person name="Anderson J."/>
            <person name="Bakaric R."/>
            <person name="Luria V."/>
            <person name="Karger A."/>
            <person name="Kirschner M.W."/>
            <person name="Durand P.M."/>
            <person name="Michod R.E."/>
            <person name="Nozaki H."/>
            <person name="Olson B.J."/>
        </authorList>
    </citation>
    <scope>NUCLEOTIDE SEQUENCE [LARGE SCALE GENOMIC DNA]</scope>
    <source>
        <strain evidence="16">NIES-2863</strain>
    </source>
</reference>
<comment type="catalytic activity">
    <reaction evidence="13">
        <text>(2R)-2,3-bisphosphoglycerate + H2O = (2R)-2-phosphoglycerate + phosphate</text>
        <dbReference type="Rhea" id="RHEA:27381"/>
        <dbReference type="ChEBI" id="CHEBI:15377"/>
        <dbReference type="ChEBI" id="CHEBI:43474"/>
        <dbReference type="ChEBI" id="CHEBI:58248"/>
        <dbReference type="ChEBI" id="CHEBI:58289"/>
        <dbReference type="EC" id="3.1.3.80"/>
    </reaction>
    <physiologicalReaction direction="left-to-right" evidence="13">
        <dbReference type="Rhea" id="RHEA:27382"/>
    </physiologicalReaction>
</comment>
<evidence type="ECO:0000256" key="5">
    <source>
        <dbReference type="ARBA" id="ARBA00018097"/>
    </source>
</evidence>
<organism evidence="15 16">
    <name type="scientific">Gonium pectorale</name>
    <name type="common">Green alga</name>
    <dbReference type="NCBI Taxonomy" id="33097"/>
    <lineage>
        <taxon>Eukaryota</taxon>
        <taxon>Viridiplantae</taxon>
        <taxon>Chlorophyta</taxon>
        <taxon>core chlorophytes</taxon>
        <taxon>Chlorophyceae</taxon>
        <taxon>CS clade</taxon>
        <taxon>Chlamydomonadales</taxon>
        <taxon>Volvocaceae</taxon>
        <taxon>Gonium</taxon>
    </lineage>
</organism>
<evidence type="ECO:0000256" key="13">
    <source>
        <dbReference type="ARBA" id="ARBA00043832"/>
    </source>
</evidence>
<keyword evidence="16" id="KW-1185">Reference proteome</keyword>
<evidence type="ECO:0000256" key="7">
    <source>
        <dbReference type="ARBA" id="ARBA00022801"/>
    </source>
</evidence>
<evidence type="ECO:0000256" key="3">
    <source>
        <dbReference type="ARBA" id="ARBA00012976"/>
    </source>
</evidence>
<dbReference type="EC" id="3.1.3.62" evidence="4"/>
<evidence type="ECO:0000256" key="10">
    <source>
        <dbReference type="ARBA" id="ARBA00043668"/>
    </source>
</evidence>
<evidence type="ECO:0000256" key="9">
    <source>
        <dbReference type="ARBA" id="ARBA00031642"/>
    </source>
</evidence>
<evidence type="ECO:0000256" key="6">
    <source>
        <dbReference type="ARBA" id="ARBA00022729"/>
    </source>
</evidence>
<dbReference type="STRING" id="33097.A0A150FWN2"/>
<dbReference type="InterPro" id="IPR000560">
    <property type="entry name" value="His_Pase_clade-2"/>
</dbReference>